<dbReference type="RefSeq" id="XP_013070931.2">
    <property type="nucleotide sequence ID" value="XM_013215477.2"/>
</dbReference>
<dbReference type="PANTHER" id="PTHR46641">
    <property type="entry name" value="FMRFAMIDE RECEPTOR-RELATED"/>
    <property type="match status" value="1"/>
</dbReference>
<feature type="transmembrane region" description="Helical" evidence="5">
    <location>
        <begin position="278"/>
        <end position="303"/>
    </location>
</feature>
<sequence>MFSMESFVSNTDSSSIYFNTTVSPSQSPNSLHTLHQSELISYYERVVIVTVNRVGLSTVLGLTGVVSNVLNIYVFLKQGLHIVMNISFFVLAISGLLRTINFLWMTVCNNPEIDSLDVPFLFQDVQFLTSAWISGSLARISIFITTFMTIQRCISILKPMEIKTIITPLRSVIILFCIFLVNSTIAIPICLSWYLDHNFYPSKNRTLLGLVVRDNSAEAQSVVYILHAALFVISLVGLIFFTVVLILKMEQLSQWRQDALSKNQNQAISKRDKKMSKIVSLLAIFTIVLSTPTVTVSIASTFVSAFSVSGNQVNLYFAVWSFAYAFGAIEANVSVFIYYNMSSKYRDTVQHIGWFCCTDCKALSAKPRPVTDSRNLDRTVSQVKK</sequence>
<keyword evidence="2 5" id="KW-0812">Transmembrane</keyword>
<dbReference type="GO" id="GO:0008528">
    <property type="term" value="F:G protein-coupled peptide receptor activity"/>
    <property type="evidence" value="ECO:0007669"/>
    <property type="project" value="InterPro"/>
</dbReference>
<dbReference type="OrthoDB" id="10296459at2759"/>
<dbReference type="OMA" id="MIMNITI"/>
<dbReference type="KEGG" id="bgt:106058103"/>
<reference evidence="8" key="1">
    <citation type="submission" date="2025-08" db="UniProtKB">
        <authorList>
            <consortium name="RefSeq"/>
        </authorList>
    </citation>
    <scope>IDENTIFICATION</scope>
</reference>
<feature type="transmembrane region" description="Helical" evidence="5">
    <location>
        <begin position="171"/>
        <end position="195"/>
    </location>
</feature>
<gene>
    <name evidence="8" type="primary">LOC106058103</name>
</gene>
<keyword evidence="7" id="KW-1185">Reference proteome</keyword>
<dbReference type="PANTHER" id="PTHR46641:SF2">
    <property type="entry name" value="FMRFAMIDE RECEPTOR"/>
    <property type="match status" value="1"/>
</dbReference>
<keyword evidence="4 5" id="KW-0472">Membrane</keyword>
<feature type="transmembrane region" description="Helical" evidence="5">
    <location>
        <begin position="224"/>
        <end position="247"/>
    </location>
</feature>
<feature type="transmembrane region" description="Helical" evidence="5">
    <location>
        <begin position="88"/>
        <end position="107"/>
    </location>
</feature>
<evidence type="ECO:0000313" key="8">
    <source>
        <dbReference type="RefSeq" id="XP_013070931.2"/>
    </source>
</evidence>
<dbReference type="Gene3D" id="1.20.1070.10">
    <property type="entry name" value="Rhodopsin 7-helix transmembrane proteins"/>
    <property type="match status" value="1"/>
</dbReference>
<evidence type="ECO:0000256" key="2">
    <source>
        <dbReference type="ARBA" id="ARBA00022692"/>
    </source>
</evidence>
<proteinExistence type="predicted"/>
<name>A0A9U8E3B8_BIOGL</name>
<dbReference type="SUPFAM" id="SSF81321">
    <property type="entry name" value="Family A G protein-coupled receptor-like"/>
    <property type="match status" value="1"/>
</dbReference>
<dbReference type="GeneID" id="106058103"/>
<evidence type="ECO:0000256" key="5">
    <source>
        <dbReference type="SAM" id="Phobius"/>
    </source>
</evidence>
<evidence type="ECO:0000313" key="7">
    <source>
        <dbReference type="Proteomes" id="UP001165740"/>
    </source>
</evidence>
<evidence type="ECO:0000256" key="3">
    <source>
        <dbReference type="ARBA" id="ARBA00022989"/>
    </source>
</evidence>
<comment type="subcellular location">
    <subcellularLocation>
        <location evidence="1">Membrane</location>
    </subcellularLocation>
</comment>
<evidence type="ECO:0000256" key="4">
    <source>
        <dbReference type="ARBA" id="ARBA00023136"/>
    </source>
</evidence>
<dbReference type="GO" id="GO:0016020">
    <property type="term" value="C:membrane"/>
    <property type="evidence" value="ECO:0007669"/>
    <property type="project" value="UniProtKB-SubCell"/>
</dbReference>
<evidence type="ECO:0000256" key="1">
    <source>
        <dbReference type="ARBA" id="ARBA00004370"/>
    </source>
</evidence>
<dbReference type="AlphaFoldDB" id="A0A9U8E3B8"/>
<accession>A0A9U8E3B8</accession>
<dbReference type="InterPro" id="IPR017452">
    <property type="entry name" value="GPCR_Rhodpsn_7TM"/>
</dbReference>
<feature type="domain" description="G-protein coupled receptors family 1 profile" evidence="6">
    <location>
        <begin position="67"/>
        <end position="338"/>
    </location>
</feature>
<feature type="transmembrane region" description="Helical" evidence="5">
    <location>
        <begin position="54"/>
        <end position="76"/>
    </location>
</feature>
<feature type="transmembrane region" description="Helical" evidence="5">
    <location>
        <begin position="315"/>
        <end position="339"/>
    </location>
</feature>
<dbReference type="InterPro" id="IPR019427">
    <property type="entry name" value="7TM_GPCR_serpentine_rcpt_Srw"/>
</dbReference>
<dbReference type="InterPro" id="IPR052954">
    <property type="entry name" value="GPCR-Ligand_Int"/>
</dbReference>
<dbReference type="Pfam" id="PF10324">
    <property type="entry name" value="7TM_GPCR_Srw"/>
    <property type="match status" value="1"/>
</dbReference>
<dbReference type="PROSITE" id="PS50262">
    <property type="entry name" value="G_PROTEIN_RECEP_F1_2"/>
    <property type="match status" value="1"/>
</dbReference>
<protein>
    <submittedName>
        <fullName evidence="8">Melanopsin-like</fullName>
    </submittedName>
</protein>
<feature type="transmembrane region" description="Helical" evidence="5">
    <location>
        <begin position="127"/>
        <end position="150"/>
    </location>
</feature>
<organism evidence="7 8">
    <name type="scientific">Biomphalaria glabrata</name>
    <name type="common">Bloodfluke planorb</name>
    <name type="synonym">Freshwater snail</name>
    <dbReference type="NCBI Taxonomy" id="6526"/>
    <lineage>
        <taxon>Eukaryota</taxon>
        <taxon>Metazoa</taxon>
        <taxon>Spiralia</taxon>
        <taxon>Lophotrochozoa</taxon>
        <taxon>Mollusca</taxon>
        <taxon>Gastropoda</taxon>
        <taxon>Heterobranchia</taxon>
        <taxon>Euthyneura</taxon>
        <taxon>Panpulmonata</taxon>
        <taxon>Hygrophila</taxon>
        <taxon>Lymnaeoidea</taxon>
        <taxon>Planorbidae</taxon>
        <taxon>Biomphalaria</taxon>
    </lineage>
</organism>
<dbReference type="Proteomes" id="UP001165740">
    <property type="component" value="Chromosome 2"/>
</dbReference>
<evidence type="ECO:0000259" key="6">
    <source>
        <dbReference type="PROSITE" id="PS50262"/>
    </source>
</evidence>
<keyword evidence="3 5" id="KW-1133">Transmembrane helix</keyword>